<keyword evidence="2" id="KW-1133">Transmembrane helix</keyword>
<dbReference type="GO" id="GO:0016020">
    <property type="term" value="C:membrane"/>
    <property type="evidence" value="ECO:0007669"/>
    <property type="project" value="InterPro"/>
</dbReference>
<feature type="transmembrane region" description="Helical" evidence="2">
    <location>
        <begin position="620"/>
        <end position="648"/>
    </location>
</feature>
<feature type="transmembrane region" description="Helical" evidence="2">
    <location>
        <begin position="315"/>
        <end position="333"/>
    </location>
</feature>
<evidence type="ECO:0000259" key="4">
    <source>
        <dbReference type="Pfam" id="PF00108"/>
    </source>
</evidence>
<protein>
    <recommendedName>
        <fullName evidence="7">ABC transporter domain-containing protein</fullName>
    </recommendedName>
</protein>
<dbReference type="Pfam" id="PF00005">
    <property type="entry name" value="ABC_tran"/>
    <property type="match status" value="1"/>
</dbReference>
<dbReference type="EMBL" id="JAEACU010000005">
    <property type="protein sequence ID" value="KAH7528009.1"/>
    <property type="molecule type" value="Genomic_DNA"/>
</dbReference>
<evidence type="ECO:0000256" key="1">
    <source>
        <dbReference type="ARBA" id="ARBA00008526"/>
    </source>
</evidence>
<dbReference type="AlphaFoldDB" id="A0A978VCC0"/>
<feature type="transmembrane region" description="Helical" evidence="2">
    <location>
        <begin position="160"/>
        <end position="193"/>
    </location>
</feature>
<dbReference type="Pfam" id="PF00108">
    <property type="entry name" value="Thiolase_N"/>
    <property type="match status" value="1"/>
</dbReference>
<evidence type="ECO:0008006" key="7">
    <source>
        <dbReference type="Google" id="ProtNLM"/>
    </source>
</evidence>
<dbReference type="GO" id="GO:0016747">
    <property type="term" value="F:acyltransferase activity, transferring groups other than amino-acyl groups"/>
    <property type="evidence" value="ECO:0007669"/>
    <property type="project" value="InterPro"/>
</dbReference>
<proteinExistence type="inferred from homology"/>
<reference evidence="5" key="1">
    <citation type="journal article" date="2021" name="Front. Plant Sci.">
        <title>Chromosome-Scale Genome Assembly for Chinese Sour Jujube and Insights Into Its Genome Evolution and Domestication Signature.</title>
        <authorList>
            <person name="Shen L.-Y."/>
            <person name="Luo H."/>
            <person name="Wang X.-L."/>
            <person name="Wang X.-M."/>
            <person name="Qiu X.-J."/>
            <person name="Liu H."/>
            <person name="Zhou S.-S."/>
            <person name="Jia K.-H."/>
            <person name="Nie S."/>
            <person name="Bao Y.-T."/>
            <person name="Zhang R.-G."/>
            <person name="Yun Q.-Z."/>
            <person name="Chai Y.-H."/>
            <person name="Lu J.-Y."/>
            <person name="Li Y."/>
            <person name="Zhao S.-W."/>
            <person name="Mao J.-F."/>
            <person name="Jia S.-G."/>
            <person name="Mao Y.-M."/>
        </authorList>
    </citation>
    <scope>NUCLEOTIDE SEQUENCE</scope>
    <source>
        <strain evidence="5">AT0</strain>
        <tissue evidence="5">Leaf</tissue>
    </source>
</reference>
<sequence length="649" mass="73790">MAKTVHTALPFPNQIRGGFKDTLPDDLLAAILKAVIEKKNLNTGEVGDVVVGTVSATGLQRATECRKAAFYAGFPGIGAVLESMTINKMNRVTKVNPKVEIFTHARDCLLPDGITSENVVQRYGVTSEEQDMAAVILTSLVYDKEKKLIIMMKMHGLGDATYWTISYAYFLFISLIYMLSLVLFGSVLGLVFFRMNDYTIQFVFYFVYANLQISLAFLVAAFSSNVKTASGIYIYIWNTYILVFGSGLVREFLFRSFIEDLTFSRSGMIALELYPRFSLYRGIYKLSQYGTKGIHIRTGMNWRYMNDGVNGMKEALFIMLIEWLVVLLIVYYAEKVQSSGSGRNPLIFLNKLWKKNQRQRRNTSVLMDMPDVIQEVNYSSFYLFILFAFQHRIVQAGECFGLLGPNGARKTSFLSMMTGLTKPSSGTTFVQEREHLLFYGRLKKLRGSALRQVVYMDEPSTGLDPASKNSLWNVMKHAKQNRAIILTKFFCDRLGIMANGSLQCIGNSKELKARYGGTYAFTMTTSLEHEEDVENLVRSLSINAKKIYHLSGTQKYELPKDEVRIVDVYRAVEYAKYKFTVSAWGLTDTSGGCVHQSCKWGLMIQFLDLITTRAFVRQTAILLSLFSSFFFSFFFFFFNIIFCCGFQWV</sequence>
<dbReference type="GO" id="GO:0005524">
    <property type="term" value="F:ATP binding"/>
    <property type="evidence" value="ECO:0007669"/>
    <property type="project" value="InterPro"/>
</dbReference>
<dbReference type="InterPro" id="IPR026082">
    <property type="entry name" value="ABCA"/>
</dbReference>
<organism evidence="5 6">
    <name type="scientific">Ziziphus jujuba var. spinosa</name>
    <dbReference type="NCBI Taxonomy" id="714518"/>
    <lineage>
        <taxon>Eukaryota</taxon>
        <taxon>Viridiplantae</taxon>
        <taxon>Streptophyta</taxon>
        <taxon>Embryophyta</taxon>
        <taxon>Tracheophyta</taxon>
        <taxon>Spermatophyta</taxon>
        <taxon>Magnoliopsida</taxon>
        <taxon>eudicotyledons</taxon>
        <taxon>Gunneridae</taxon>
        <taxon>Pentapetalae</taxon>
        <taxon>rosids</taxon>
        <taxon>fabids</taxon>
        <taxon>Rosales</taxon>
        <taxon>Rhamnaceae</taxon>
        <taxon>Paliureae</taxon>
        <taxon>Ziziphus</taxon>
    </lineage>
</organism>
<dbReference type="GO" id="GO:0140359">
    <property type="term" value="F:ABC-type transporter activity"/>
    <property type="evidence" value="ECO:0007669"/>
    <property type="project" value="InterPro"/>
</dbReference>
<dbReference type="InterPro" id="IPR003439">
    <property type="entry name" value="ABC_transporter-like_ATP-bd"/>
</dbReference>
<feature type="transmembrane region" description="Helical" evidence="2">
    <location>
        <begin position="232"/>
        <end position="249"/>
    </location>
</feature>
<dbReference type="InterPro" id="IPR016039">
    <property type="entry name" value="Thiolase-like"/>
</dbReference>
<name>A0A978VCC0_ZIZJJ</name>
<comment type="similarity">
    <text evidence="1">Belongs to the ABC transporter superfamily. ABCA family. CPR flippase (TC 3.A.1.211) subfamily.</text>
</comment>
<dbReference type="Gene3D" id="3.40.47.10">
    <property type="match status" value="2"/>
</dbReference>
<dbReference type="SUPFAM" id="SSF53901">
    <property type="entry name" value="Thiolase-like"/>
    <property type="match status" value="1"/>
</dbReference>
<dbReference type="PANTHER" id="PTHR19229">
    <property type="entry name" value="ATP-BINDING CASSETTE TRANSPORTER SUBFAMILY A ABCA"/>
    <property type="match status" value="1"/>
</dbReference>
<dbReference type="Pfam" id="PF24526">
    <property type="entry name" value="ABCA12_C"/>
    <property type="match status" value="1"/>
</dbReference>
<keyword evidence="2" id="KW-0472">Membrane</keyword>
<evidence type="ECO:0000313" key="5">
    <source>
        <dbReference type="EMBL" id="KAH7528009.1"/>
    </source>
</evidence>
<dbReference type="Proteomes" id="UP000813462">
    <property type="component" value="Unassembled WGS sequence"/>
</dbReference>
<dbReference type="InterPro" id="IPR020616">
    <property type="entry name" value="Thiolase_N"/>
</dbReference>
<dbReference type="PANTHER" id="PTHR19229:SF154">
    <property type="entry name" value="ABC TRANSPORTER A FAMILY MEMBER 3-RELATED"/>
    <property type="match status" value="1"/>
</dbReference>
<feature type="domain" description="Thiolase N-terminal" evidence="4">
    <location>
        <begin position="14"/>
        <end position="88"/>
    </location>
</feature>
<dbReference type="SUPFAM" id="SSF52540">
    <property type="entry name" value="P-loop containing nucleoside triphosphate hydrolases"/>
    <property type="match status" value="1"/>
</dbReference>
<feature type="transmembrane region" description="Helical" evidence="2">
    <location>
        <begin position="199"/>
        <end position="220"/>
    </location>
</feature>
<dbReference type="InterPro" id="IPR027417">
    <property type="entry name" value="P-loop_NTPase"/>
</dbReference>
<accession>A0A978VCC0</accession>
<evidence type="ECO:0000259" key="3">
    <source>
        <dbReference type="Pfam" id="PF00005"/>
    </source>
</evidence>
<dbReference type="GO" id="GO:0016887">
    <property type="term" value="F:ATP hydrolysis activity"/>
    <property type="evidence" value="ECO:0007669"/>
    <property type="project" value="InterPro"/>
</dbReference>
<evidence type="ECO:0000256" key="2">
    <source>
        <dbReference type="SAM" id="Phobius"/>
    </source>
</evidence>
<gene>
    <name evidence="5" type="ORF">FEM48_Zijuj05G0026400</name>
</gene>
<dbReference type="Gene3D" id="3.40.50.300">
    <property type="entry name" value="P-loop containing nucleotide triphosphate hydrolases"/>
    <property type="match status" value="2"/>
</dbReference>
<keyword evidence="2" id="KW-0812">Transmembrane</keyword>
<feature type="domain" description="ABC transporter" evidence="3">
    <location>
        <begin position="394"/>
        <end position="466"/>
    </location>
</feature>
<dbReference type="GO" id="GO:0005319">
    <property type="term" value="F:lipid transporter activity"/>
    <property type="evidence" value="ECO:0007669"/>
    <property type="project" value="TreeGrafter"/>
</dbReference>
<comment type="caution">
    <text evidence="5">The sequence shown here is derived from an EMBL/GenBank/DDBJ whole genome shotgun (WGS) entry which is preliminary data.</text>
</comment>
<evidence type="ECO:0000313" key="6">
    <source>
        <dbReference type="Proteomes" id="UP000813462"/>
    </source>
</evidence>